<dbReference type="PANTHER" id="PTHR43409">
    <property type="entry name" value="ANAEROBIC MAGNESIUM-PROTOPORPHYRIN IX MONOMETHYL ESTER CYCLASE-RELATED"/>
    <property type="match status" value="1"/>
</dbReference>
<dbReference type="SFLD" id="SFLDG01082">
    <property type="entry name" value="B12-binding_domain_containing"/>
    <property type="match status" value="1"/>
</dbReference>
<dbReference type="InterPro" id="IPR007197">
    <property type="entry name" value="rSAM"/>
</dbReference>
<dbReference type="GO" id="GO:0051536">
    <property type="term" value="F:iron-sulfur cluster binding"/>
    <property type="evidence" value="ECO:0007669"/>
    <property type="project" value="UniProtKB-KW"/>
</dbReference>
<name>A0A1S7LJB6_MAGMO</name>
<evidence type="ECO:0000313" key="7">
    <source>
        <dbReference type="EMBL" id="CRH06940.1"/>
    </source>
</evidence>
<accession>A0A1S7LJB6</accession>
<comment type="cofactor">
    <cofactor evidence="1">
        <name>[4Fe-4S] cluster</name>
        <dbReference type="ChEBI" id="CHEBI:49883"/>
    </cofactor>
</comment>
<proteinExistence type="predicted"/>
<sequence length="283" mass="31401">MLHYQAPLFRPPAEADSLILQATLGCSHNRCSFCAMYRTKRYSERPVEQLLAEIEAVAAEDNTIRRLFLADGDALQLPTDHLLQILEQLARHFPALQRSSCYATPANLLGKSVAELTALQEAGLKLIYLGIESGHDPLLRIINKGATQQQLQEAMQRAFDAGLKTSATVILGLGGQQMADDHIADTVTLLNRAPVHYLSTLQLFLDPEQEAPFANRFEGCYQPQSAMGILTELAQLIDGLKRPPRPIVFRSNHSSNMLPLAGNLPKHRPQLLQQIAQVQLQLR</sequence>
<dbReference type="GO" id="GO:0003824">
    <property type="term" value="F:catalytic activity"/>
    <property type="evidence" value="ECO:0007669"/>
    <property type="project" value="InterPro"/>
</dbReference>
<gene>
    <name evidence="7" type="ORF">MAGMO_2792</name>
</gene>
<dbReference type="CDD" id="cd01335">
    <property type="entry name" value="Radical_SAM"/>
    <property type="match status" value="1"/>
</dbReference>
<organism evidence="7">
    <name type="scientific">Magnetococcus massalia (strain MO-1)</name>
    <dbReference type="NCBI Taxonomy" id="451514"/>
    <lineage>
        <taxon>Bacteria</taxon>
        <taxon>Pseudomonadati</taxon>
        <taxon>Pseudomonadota</taxon>
        <taxon>Magnetococcia</taxon>
        <taxon>Magnetococcales</taxon>
        <taxon>Magnetococcaceae</taxon>
        <taxon>Magnetococcus</taxon>
    </lineage>
</organism>
<keyword evidence="3" id="KW-0479">Metal-binding</keyword>
<dbReference type="InterPro" id="IPR013785">
    <property type="entry name" value="Aldolase_TIM"/>
</dbReference>
<dbReference type="GO" id="GO:0046872">
    <property type="term" value="F:metal ion binding"/>
    <property type="evidence" value="ECO:0007669"/>
    <property type="project" value="UniProtKB-KW"/>
</dbReference>
<evidence type="ECO:0000256" key="3">
    <source>
        <dbReference type="ARBA" id="ARBA00022723"/>
    </source>
</evidence>
<dbReference type="InterPro" id="IPR006638">
    <property type="entry name" value="Elp3/MiaA/NifB-like_rSAM"/>
</dbReference>
<evidence type="ECO:0000259" key="6">
    <source>
        <dbReference type="PROSITE" id="PS51918"/>
    </source>
</evidence>
<dbReference type="SFLD" id="SFLDG01095">
    <property type="entry name" value="Uncharacterised_Radical_SAM_Su"/>
    <property type="match status" value="1"/>
</dbReference>
<dbReference type="EMBL" id="LO017727">
    <property type="protein sequence ID" value="CRH06940.1"/>
    <property type="molecule type" value="Genomic_DNA"/>
</dbReference>
<dbReference type="PANTHER" id="PTHR43409:SF4">
    <property type="entry name" value="RADICAL SAM SUPERFAMILY PROTEIN"/>
    <property type="match status" value="1"/>
</dbReference>
<evidence type="ECO:0000256" key="5">
    <source>
        <dbReference type="ARBA" id="ARBA00023014"/>
    </source>
</evidence>
<dbReference type="InterPro" id="IPR051198">
    <property type="entry name" value="BchE-like"/>
</dbReference>
<evidence type="ECO:0000256" key="1">
    <source>
        <dbReference type="ARBA" id="ARBA00001966"/>
    </source>
</evidence>
<evidence type="ECO:0000256" key="4">
    <source>
        <dbReference type="ARBA" id="ARBA00023004"/>
    </source>
</evidence>
<dbReference type="Pfam" id="PF04055">
    <property type="entry name" value="Radical_SAM"/>
    <property type="match status" value="1"/>
</dbReference>
<dbReference type="SFLD" id="SFLDS00029">
    <property type="entry name" value="Radical_SAM"/>
    <property type="match status" value="1"/>
</dbReference>
<protein>
    <submittedName>
        <fullName evidence="7">Putative Fe-S oxidoreductase [Include Radical SAM domain]</fullName>
    </submittedName>
</protein>
<dbReference type="SUPFAM" id="SSF102114">
    <property type="entry name" value="Radical SAM enzymes"/>
    <property type="match status" value="1"/>
</dbReference>
<feature type="domain" description="Radical SAM core" evidence="6">
    <location>
        <begin position="10"/>
        <end position="230"/>
    </location>
</feature>
<keyword evidence="2" id="KW-0949">S-adenosyl-L-methionine</keyword>
<dbReference type="AlphaFoldDB" id="A0A1S7LJB6"/>
<evidence type="ECO:0000256" key="2">
    <source>
        <dbReference type="ARBA" id="ARBA00022691"/>
    </source>
</evidence>
<dbReference type="Gene3D" id="3.20.20.70">
    <property type="entry name" value="Aldolase class I"/>
    <property type="match status" value="1"/>
</dbReference>
<dbReference type="SMART" id="SM00729">
    <property type="entry name" value="Elp3"/>
    <property type="match status" value="1"/>
</dbReference>
<reference evidence="7" key="1">
    <citation type="submission" date="2015-04" db="EMBL/GenBank/DDBJ databases">
        <authorList>
            <person name="Syromyatnikov M.Y."/>
            <person name="Popov V.N."/>
        </authorList>
    </citation>
    <scope>NUCLEOTIDE SEQUENCE</scope>
    <source>
        <strain evidence="7">MO-1</strain>
    </source>
</reference>
<keyword evidence="5" id="KW-0411">Iron-sulfur</keyword>
<dbReference type="PROSITE" id="PS51918">
    <property type="entry name" value="RADICAL_SAM"/>
    <property type="match status" value="1"/>
</dbReference>
<dbReference type="InterPro" id="IPR058240">
    <property type="entry name" value="rSAM_sf"/>
</dbReference>
<keyword evidence="4" id="KW-0408">Iron</keyword>